<dbReference type="SUPFAM" id="SSF50182">
    <property type="entry name" value="Sm-like ribonucleoproteins"/>
    <property type="match status" value="1"/>
</dbReference>
<feature type="region of interest" description="Disordered" evidence="7">
    <location>
        <begin position="289"/>
        <end position="311"/>
    </location>
</feature>
<dbReference type="InterPro" id="IPR011066">
    <property type="entry name" value="MscS_channel_C_sf"/>
</dbReference>
<accession>A0ABU3Z6C3</accession>
<evidence type="ECO:0000313" key="13">
    <source>
        <dbReference type="Proteomes" id="UP001272515"/>
    </source>
</evidence>
<proteinExistence type="inferred from homology"/>
<dbReference type="Proteomes" id="UP001272515">
    <property type="component" value="Unassembled WGS sequence"/>
</dbReference>
<keyword evidence="5 8" id="KW-1133">Transmembrane helix</keyword>
<dbReference type="RefSeq" id="WP_317329305.1">
    <property type="nucleotide sequence ID" value="NZ_JAWJZA010000010.1"/>
</dbReference>
<dbReference type="Pfam" id="PF05552">
    <property type="entry name" value="MS_channel_1st_1"/>
    <property type="match status" value="1"/>
</dbReference>
<dbReference type="InterPro" id="IPR011014">
    <property type="entry name" value="MscS_channel_TM-2"/>
</dbReference>
<comment type="similarity">
    <text evidence="2">Belongs to the MscS (TC 1.A.23) family.</text>
</comment>
<feature type="transmembrane region" description="Helical" evidence="8">
    <location>
        <begin position="70"/>
        <end position="91"/>
    </location>
</feature>
<gene>
    <name evidence="12" type="ORF">RVY80_01135</name>
</gene>
<dbReference type="PANTHER" id="PTHR30221:SF1">
    <property type="entry name" value="SMALL-CONDUCTANCE MECHANOSENSITIVE CHANNEL"/>
    <property type="match status" value="1"/>
</dbReference>
<evidence type="ECO:0000256" key="7">
    <source>
        <dbReference type="SAM" id="MobiDB-lite"/>
    </source>
</evidence>
<feature type="compositionally biased region" description="Basic and acidic residues" evidence="7">
    <location>
        <begin position="302"/>
        <end position="311"/>
    </location>
</feature>
<dbReference type="InterPro" id="IPR008910">
    <property type="entry name" value="MSC_TM_helix"/>
</dbReference>
<evidence type="ECO:0000256" key="8">
    <source>
        <dbReference type="SAM" id="Phobius"/>
    </source>
</evidence>
<evidence type="ECO:0000256" key="6">
    <source>
        <dbReference type="ARBA" id="ARBA00023136"/>
    </source>
</evidence>
<dbReference type="Pfam" id="PF21082">
    <property type="entry name" value="MS_channel_3rd"/>
    <property type="match status" value="1"/>
</dbReference>
<reference evidence="12 13" key="1">
    <citation type="submission" date="2023-10" db="EMBL/GenBank/DDBJ databases">
        <title>Veillonella sp. nov., isolated from a pig farm feces dump.</title>
        <authorList>
            <person name="Chang Y.-H."/>
        </authorList>
    </citation>
    <scope>NUCLEOTIDE SEQUENCE [LARGE SCALE GENOMIC DNA]</scope>
    <source>
        <strain evidence="12 13">YH-vei2233</strain>
    </source>
</reference>
<dbReference type="InterPro" id="IPR049142">
    <property type="entry name" value="MS_channel_1st"/>
</dbReference>
<dbReference type="PANTHER" id="PTHR30221">
    <property type="entry name" value="SMALL-CONDUCTANCE MECHANOSENSITIVE CHANNEL"/>
    <property type="match status" value="1"/>
</dbReference>
<keyword evidence="13" id="KW-1185">Reference proteome</keyword>
<evidence type="ECO:0000259" key="11">
    <source>
        <dbReference type="Pfam" id="PF21088"/>
    </source>
</evidence>
<keyword evidence="4 8" id="KW-0812">Transmembrane</keyword>
<dbReference type="InterPro" id="IPR006685">
    <property type="entry name" value="MscS_channel_2nd"/>
</dbReference>
<sequence length="311" mass="35317">MSEFWADLESIFFKDANLLKRFHTWVGDRGPDIIIAIITFLIGRAIIRFIRQMIEKVMIHGNYDRTAMTFISQIAYYTMYGVLVLICINQIGIPTTSFVAAFGAFGIAIGLALQNNMSNFASGLLLLLFKPFKAGDWISTDNNVEGTVKSIQFMHTVIATKENKLVYVPNSLLTSQVVTNTTTVNERVMSFSFDINYANDHHMAIELLKTIFKSHDEIINADTLEIGIREFAENSVRIVAYPKVRTEKYWPVFYEIMSQVKDTFDANGIDIPYPQRVIHVYEAPEETKNNIDLVDNPESDADVTKDEQATI</sequence>
<feature type="domain" description="Mechanosensitive ion channel transmembrane helices 2/3" evidence="11">
    <location>
        <begin position="74"/>
        <end position="114"/>
    </location>
</feature>
<dbReference type="Pfam" id="PF00924">
    <property type="entry name" value="MS_channel_2nd"/>
    <property type="match status" value="1"/>
</dbReference>
<feature type="domain" description="Mechanosensitive ion channel MscS" evidence="9">
    <location>
        <begin position="117"/>
        <end position="182"/>
    </location>
</feature>
<dbReference type="InterPro" id="IPR023408">
    <property type="entry name" value="MscS_beta-dom_sf"/>
</dbReference>
<evidence type="ECO:0000313" key="12">
    <source>
        <dbReference type="EMBL" id="MDV5087459.1"/>
    </source>
</evidence>
<comment type="caution">
    <text evidence="12">The sequence shown here is derived from an EMBL/GenBank/DDBJ whole genome shotgun (WGS) entry which is preliminary data.</text>
</comment>
<dbReference type="InterPro" id="IPR049278">
    <property type="entry name" value="MS_channel_C"/>
</dbReference>
<feature type="transmembrane region" description="Helical" evidence="8">
    <location>
        <begin position="33"/>
        <end position="50"/>
    </location>
</feature>
<dbReference type="Gene3D" id="1.10.287.1260">
    <property type="match status" value="1"/>
</dbReference>
<evidence type="ECO:0000256" key="3">
    <source>
        <dbReference type="ARBA" id="ARBA00022475"/>
    </source>
</evidence>
<evidence type="ECO:0000256" key="2">
    <source>
        <dbReference type="ARBA" id="ARBA00008017"/>
    </source>
</evidence>
<comment type="subcellular location">
    <subcellularLocation>
        <location evidence="1">Cell membrane</location>
        <topology evidence="1">Multi-pass membrane protein</topology>
    </subcellularLocation>
</comment>
<evidence type="ECO:0000256" key="4">
    <source>
        <dbReference type="ARBA" id="ARBA00022692"/>
    </source>
</evidence>
<name>A0ABU3Z6C3_9FIRM</name>
<dbReference type="EMBL" id="JAWJZB010000001">
    <property type="protein sequence ID" value="MDV5087459.1"/>
    <property type="molecule type" value="Genomic_DNA"/>
</dbReference>
<keyword evidence="6 8" id="KW-0472">Membrane</keyword>
<dbReference type="SUPFAM" id="SSF82689">
    <property type="entry name" value="Mechanosensitive channel protein MscS (YggB), C-terminal domain"/>
    <property type="match status" value="1"/>
</dbReference>
<evidence type="ECO:0000256" key="5">
    <source>
        <dbReference type="ARBA" id="ARBA00022989"/>
    </source>
</evidence>
<keyword evidence="3" id="KW-1003">Cell membrane</keyword>
<organism evidence="12 13">
    <name type="scientific">Veillonella absiana</name>
    <dbReference type="NCBI Taxonomy" id="3079305"/>
    <lineage>
        <taxon>Bacteria</taxon>
        <taxon>Bacillati</taxon>
        <taxon>Bacillota</taxon>
        <taxon>Negativicutes</taxon>
        <taxon>Veillonellales</taxon>
        <taxon>Veillonellaceae</taxon>
        <taxon>Veillonella</taxon>
    </lineage>
</organism>
<feature type="domain" description="Mechanosensitive ion channel MscS C-terminal" evidence="10">
    <location>
        <begin position="191"/>
        <end position="271"/>
    </location>
</feature>
<evidence type="ECO:0000256" key="1">
    <source>
        <dbReference type="ARBA" id="ARBA00004651"/>
    </source>
</evidence>
<dbReference type="SUPFAM" id="SSF82861">
    <property type="entry name" value="Mechanosensitive channel protein MscS (YggB), transmembrane region"/>
    <property type="match status" value="1"/>
</dbReference>
<dbReference type="InterPro" id="IPR010920">
    <property type="entry name" value="LSM_dom_sf"/>
</dbReference>
<dbReference type="InterPro" id="IPR045275">
    <property type="entry name" value="MscS_archaea/bacteria_type"/>
</dbReference>
<protein>
    <submittedName>
        <fullName evidence="12">Mechanosensitive ion channel family protein</fullName>
    </submittedName>
</protein>
<dbReference type="Gene3D" id="3.30.70.100">
    <property type="match status" value="1"/>
</dbReference>
<dbReference type="Gene3D" id="2.30.30.60">
    <property type="match status" value="1"/>
</dbReference>
<evidence type="ECO:0000259" key="10">
    <source>
        <dbReference type="Pfam" id="PF21082"/>
    </source>
</evidence>
<dbReference type="Pfam" id="PF21088">
    <property type="entry name" value="MS_channel_1st"/>
    <property type="match status" value="1"/>
</dbReference>
<evidence type="ECO:0000259" key="9">
    <source>
        <dbReference type="Pfam" id="PF00924"/>
    </source>
</evidence>